<proteinExistence type="predicted"/>
<dbReference type="AlphaFoldDB" id="A0A2W1LUG9"/>
<evidence type="ECO:0000256" key="1">
    <source>
        <dbReference type="SAM" id="MobiDB-lite"/>
    </source>
</evidence>
<protein>
    <submittedName>
        <fullName evidence="2">Uncharacterized protein</fullName>
    </submittedName>
</protein>
<feature type="compositionally biased region" description="Basic and acidic residues" evidence="1">
    <location>
        <begin position="91"/>
        <end position="104"/>
    </location>
</feature>
<dbReference type="EMBL" id="QKRB01000045">
    <property type="protein sequence ID" value="PZD95137.1"/>
    <property type="molecule type" value="Genomic_DNA"/>
</dbReference>
<organism evidence="2 3">
    <name type="scientific">Paenibacillus sambharensis</name>
    <dbReference type="NCBI Taxonomy" id="1803190"/>
    <lineage>
        <taxon>Bacteria</taxon>
        <taxon>Bacillati</taxon>
        <taxon>Bacillota</taxon>
        <taxon>Bacilli</taxon>
        <taxon>Bacillales</taxon>
        <taxon>Paenibacillaceae</taxon>
        <taxon>Paenibacillus</taxon>
    </lineage>
</organism>
<feature type="region of interest" description="Disordered" evidence="1">
    <location>
        <begin position="64"/>
        <end position="104"/>
    </location>
</feature>
<sequence length="104" mass="11508">MVRHSSREHEVKLELIASVAKSQHAMAVILQNIADLTDVSPQLARSIGENIRLLTGLQERMADSITGSFPGRRRKGKPAPPWISLPVGERPPGRRDRIGEHGEE</sequence>
<accession>A0A2W1LUG9</accession>
<evidence type="ECO:0000313" key="3">
    <source>
        <dbReference type="Proteomes" id="UP000249522"/>
    </source>
</evidence>
<gene>
    <name evidence="2" type="ORF">DNH61_14730</name>
</gene>
<comment type="caution">
    <text evidence="2">The sequence shown here is derived from an EMBL/GenBank/DDBJ whole genome shotgun (WGS) entry which is preliminary data.</text>
</comment>
<evidence type="ECO:0000313" key="2">
    <source>
        <dbReference type="EMBL" id="PZD95137.1"/>
    </source>
</evidence>
<dbReference type="Proteomes" id="UP000249522">
    <property type="component" value="Unassembled WGS sequence"/>
</dbReference>
<dbReference type="RefSeq" id="WP_111147437.1">
    <property type="nucleotide sequence ID" value="NZ_QKRB01000045.1"/>
</dbReference>
<dbReference type="OrthoDB" id="2660806at2"/>
<name>A0A2W1LUG9_9BACL</name>
<reference evidence="2 3" key="1">
    <citation type="submission" date="2018-06" db="EMBL/GenBank/DDBJ databases">
        <title>Paenibacillus imtechensis sp. nov.</title>
        <authorList>
            <person name="Pinnaka A.K."/>
            <person name="Singh H."/>
            <person name="Kaur M."/>
        </authorList>
    </citation>
    <scope>NUCLEOTIDE SEQUENCE [LARGE SCALE GENOMIC DNA]</scope>
    <source>
        <strain evidence="2 3">SMB1</strain>
    </source>
</reference>
<keyword evidence="3" id="KW-1185">Reference proteome</keyword>